<accession>A0A1G4MCZ6</accession>
<organism evidence="10 11">
    <name type="scientific">Lachancea fermentati</name>
    <name type="common">Zygosaccharomyces fermentati</name>
    <dbReference type="NCBI Taxonomy" id="4955"/>
    <lineage>
        <taxon>Eukaryota</taxon>
        <taxon>Fungi</taxon>
        <taxon>Dikarya</taxon>
        <taxon>Ascomycota</taxon>
        <taxon>Saccharomycotina</taxon>
        <taxon>Saccharomycetes</taxon>
        <taxon>Saccharomycetales</taxon>
        <taxon>Saccharomycetaceae</taxon>
        <taxon>Lachancea</taxon>
    </lineage>
</organism>
<keyword evidence="6" id="KW-0539">Nucleus</keyword>
<dbReference type="InterPro" id="IPR022755">
    <property type="entry name" value="Znf_C2H2_jaz"/>
</dbReference>
<feature type="domain" description="Matrin-type" evidence="9">
    <location>
        <begin position="410"/>
        <end position="441"/>
    </location>
</feature>
<comment type="subcellular location">
    <subcellularLocation>
        <location evidence="1">Nucleus</location>
    </subcellularLocation>
</comment>
<dbReference type="AlphaFoldDB" id="A0A1G4MCZ6"/>
<dbReference type="Pfam" id="PF16958">
    <property type="entry name" value="PRP9_N"/>
    <property type="match status" value="1"/>
</dbReference>
<dbReference type="STRING" id="4955.A0A1G4MCZ6"/>
<dbReference type="GO" id="GO:0005681">
    <property type="term" value="C:spliceosomal complex"/>
    <property type="evidence" value="ECO:0007669"/>
    <property type="project" value="InterPro"/>
</dbReference>
<comment type="similarity">
    <text evidence="2">Belongs to the SF3A3 family.</text>
</comment>
<keyword evidence="4 7" id="KW-0863">Zinc-finger</keyword>
<dbReference type="OrthoDB" id="2160351at2759"/>
<feature type="domain" description="C2H2-type" evidence="8">
    <location>
        <begin position="274"/>
        <end position="303"/>
    </location>
</feature>
<dbReference type="InterPro" id="IPR031590">
    <property type="entry name" value="PRP9_N"/>
</dbReference>
<dbReference type="InterPro" id="IPR036236">
    <property type="entry name" value="Znf_C2H2_sf"/>
</dbReference>
<evidence type="ECO:0000256" key="5">
    <source>
        <dbReference type="ARBA" id="ARBA00022833"/>
    </source>
</evidence>
<dbReference type="Proteomes" id="UP000190831">
    <property type="component" value="Chromosome E"/>
</dbReference>
<dbReference type="GO" id="GO:0003723">
    <property type="term" value="F:RNA binding"/>
    <property type="evidence" value="ECO:0007669"/>
    <property type="project" value="InterPro"/>
</dbReference>
<keyword evidence="3" id="KW-0479">Metal-binding</keyword>
<dbReference type="SMART" id="SM00355">
    <property type="entry name" value="ZnF_C2H2"/>
    <property type="match status" value="2"/>
</dbReference>
<gene>
    <name evidence="10" type="ORF">LAFE_0E02894G</name>
</gene>
<dbReference type="PANTHER" id="PTHR12786:SF2">
    <property type="entry name" value="SPLICING FACTOR 3A SUBUNIT 3"/>
    <property type="match status" value="1"/>
</dbReference>
<dbReference type="PROSITE" id="PS50157">
    <property type="entry name" value="ZINC_FINGER_C2H2_2"/>
    <property type="match status" value="1"/>
</dbReference>
<dbReference type="InterPro" id="IPR031774">
    <property type="entry name" value="SF3A3_dom"/>
</dbReference>
<evidence type="ECO:0000256" key="3">
    <source>
        <dbReference type="ARBA" id="ARBA00022723"/>
    </source>
</evidence>
<name>A0A1G4MCZ6_LACFM</name>
<evidence type="ECO:0000259" key="9">
    <source>
        <dbReference type="PROSITE" id="PS50171"/>
    </source>
</evidence>
<evidence type="ECO:0000313" key="10">
    <source>
        <dbReference type="EMBL" id="SCW01585.1"/>
    </source>
</evidence>
<keyword evidence="5" id="KW-0862">Zinc</keyword>
<evidence type="ECO:0000256" key="2">
    <source>
        <dbReference type="ARBA" id="ARBA00008776"/>
    </source>
</evidence>
<dbReference type="GO" id="GO:0000398">
    <property type="term" value="P:mRNA splicing, via spliceosome"/>
    <property type="evidence" value="ECO:0007669"/>
    <property type="project" value="InterPro"/>
</dbReference>
<dbReference type="Pfam" id="PF11931">
    <property type="entry name" value="SF3a60_Prp9_C"/>
    <property type="match status" value="1"/>
</dbReference>
<dbReference type="PANTHER" id="PTHR12786">
    <property type="entry name" value="SPLICING FACTOR SF3A-RELATED"/>
    <property type="match status" value="1"/>
</dbReference>
<sequence>MTSCEDQRASLERLEVIEDAISSRIRRNPEIYYRLYQKLKQINFKEPPEHIASSKIQENKIFNVKKSRRSKKQIAFQQHEINQFLEEYERQVSSLMQTEIDIESLRDDKLNFEAFDKEIELIKDIPENNLEATASLNEYALFSSSTSTQKNISSIKSQNLDINSIFNREESYGDFLDLEKYHQQWLNVVKDASVTMIQFLNTLARFQDNTYLILPAIDRNGARYHNFVHSLVQYVSNYFYKCYPLVNTYTLDQHLDNLFEEYINQPVTFDNRGYFCISCGKLFKSDTIYKSHIPGKKHQKNRNTKSKFLIEEFRLHKFLTFLNEEFSNTKNLVERKLAFTADERAQEMDRLSAEYDAPIYGENEVEDHTFERTTNKSEVEINEMENMPLGPDGFPIPHWLYKLQGLDIEYPCEICGNYIYKGRRQFDKHFTQSRHVFGLRCLGIEPSSTFKGITDIQEAKDLNSGDQRPTATQSAAKKLEVEVEDDEGNVMSEKVYLELKKQGLY</sequence>
<keyword evidence="11" id="KW-1185">Reference proteome</keyword>
<dbReference type="InterPro" id="IPR013087">
    <property type="entry name" value="Znf_C2H2_type"/>
</dbReference>
<proteinExistence type="inferred from homology"/>
<protein>
    <submittedName>
        <fullName evidence="10">LAFE_0E02894g1_1</fullName>
    </submittedName>
</protein>
<dbReference type="InterPro" id="IPR000690">
    <property type="entry name" value="Matrin/U1-C_Znf_C2H2"/>
</dbReference>
<dbReference type="EMBL" id="LT598488">
    <property type="protein sequence ID" value="SCW01585.1"/>
    <property type="molecule type" value="Genomic_DNA"/>
</dbReference>
<dbReference type="SUPFAM" id="SSF57667">
    <property type="entry name" value="beta-beta-alpha zinc fingers"/>
    <property type="match status" value="1"/>
</dbReference>
<dbReference type="OMA" id="IPHWLYK"/>
<dbReference type="GO" id="GO:0008270">
    <property type="term" value="F:zinc ion binding"/>
    <property type="evidence" value="ECO:0007669"/>
    <property type="project" value="UniProtKB-KW"/>
</dbReference>
<evidence type="ECO:0000313" key="11">
    <source>
        <dbReference type="Proteomes" id="UP000190831"/>
    </source>
</evidence>
<evidence type="ECO:0000256" key="6">
    <source>
        <dbReference type="ARBA" id="ARBA00023242"/>
    </source>
</evidence>
<dbReference type="Gene3D" id="3.30.160.60">
    <property type="entry name" value="Classic Zinc Finger"/>
    <property type="match status" value="1"/>
</dbReference>
<evidence type="ECO:0000256" key="1">
    <source>
        <dbReference type="ARBA" id="ARBA00004123"/>
    </source>
</evidence>
<evidence type="ECO:0000259" key="8">
    <source>
        <dbReference type="PROSITE" id="PS50157"/>
    </source>
</evidence>
<dbReference type="InterPro" id="IPR051421">
    <property type="entry name" value="RNA_Proc_DNA_Dmg_Regulator"/>
</dbReference>
<dbReference type="InterPro" id="IPR024598">
    <property type="entry name" value="SF3a60/Prp9_C"/>
</dbReference>
<reference evidence="11" key="1">
    <citation type="submission" date="2016-03" db="EMBL/GenBank/DDBJ databases">
        <authorList>
            <person name="Devillers H."/>
        </authorList>
    </citation>
    <scope>NUCLEOTIDE SEQUENCE [LARGE SCALE GENOMIC DNA]</scope>
</reference>
<dbReference type="PROSITE" id="PS00028">
    <property type="entry name" value="ZINC_FINGER_C2H2_1"/>
    <property type="match status" value="1"/>
</dbReference>
<dbReference type="Pfam" id="PF16837">
    <property type="entry name" value="SF3A3"/>
    <property type="match status" value="1"/>
</dbReference>
<dbReference type="Pfam" id="PF12171">
    <property type="entry name" value="zf-C2H2_jaz"/>
    <property type="match status" value="1"/>
</dbReference>
<evidence type="ECO:0000256" key="7">
    <source>
        <dbReference type="PROSITE-ProRule" id="PRU00042"/>
    </source>
</evidence>
<evidence type="ECO:0000256" key="4">
    <source>
        <dbReference type="ARBA" id="ARBA00022771"/>
    </source>
</evidence>
<dbReference type="PROSITE" id="PS50171">
    <property type="entry name" value="ZF_MATRIN"/>
    <property type="match status" value="1"/>
</dbReference>